<dbReference type="Gene3D" id="3.40.50.150">
    <property type="entry name" value="Vaccinia Virus protein VP39"/>
    <property type="match status" value="1"/>
</dbReference>
<dbReference type="Pfam" id="PF01564">
    <property type="entry name" value="Spermine_synth"/>
    <property type="match status" value="1"/>
</dbReference>
<dbReference type="AlphaFoldDB" id="A0A1F8DIT1"/>
<dbReference type="InterPro" id="IPR029063">
    <property type="entry name" value="SAM-dependent_MTases_sf"/>
</dbReference>
<gene>
    <name evidence="2" type="ORF">A2573_02680</name>
</gene>
<keyword evidence="1" id="KW-0620">Polyamine biosynthesis</keyword>
<sequence length="203" mass="22774">MLGTKILEERQSKYNGHLKVLRGLGFGTYIQADGLTQSGGIVGVIWKPALRKVNSEKLIVKNCLILGLGGGTAAKYVRLYWPDAKISGVDIDPDMIALGKKYLGLDQINVKIKIQDAYNFSGKFDLIIVDLYNGEDFPDKFGSTEFLNKIKSSIKKDGVAIFNRTYYGDKRPGTVKFGNKLKSIFTKVEWFYPEANLMFICRK</sequence>
<dbReference type="GO" id="GO:0006596">
    <property type="term" value="P:polyamine biosynthetic process"/>
    <property type="evidence" value="ECO:0007669"/>
    <property type="project" value="UniProtKB-KW"/>
</dbReference>
<dbReference type="SUPFAM" id="SSF53335">
    <property type="entry name" value="S-adenosyl-L-methionine-dependent methyltransferases"/>
    <property type="match status" value="1"/>
</dbReference>
<dbReference type="CDD" id="cd02440">
    <property type="entry name" value="AdoMet_MTases"/>
    <property type="match status" value="1"/>
</dbReference>
<accession>A0A1F8DIT1</accession>
<evidence type="ECO:0008006" key="4">
    <source>
        <dbReference type="Google" id="ProtNLM"/>
    </source>
</evidence>
<reference evidence="2 3" key="1">
    <citation type="journal article" date="2016" name="Nat. Commun.">
        <title>Thousands of microbial genomes shed light on interconnected biogeochemical processes in an aquifer system.</title>
        <authorList>
            <person name="Anantharaman K."/>
            <person name="Brown C.T."/>
            <person name="Hug L.A."/>
            <person name="Sharon I."/>
            <person name="Castelle C.J."/>
            <person name="Probst A.J."/>
            <person name="Thomas B.C."/>
            <person name="Singh A."/>
            <person name="Wilkins M.J."/>
            <person name="Karaoz U."/>
            <person name="Brodie E.L."/>
            <person name="Williams K.H."/>
            <person name="Hubbard S.S."/>
            <person name="Banfield J.F."/>
        </authorList>
    </citation>
    <scope>NUCLEOTIDE SEQUENCE [LARGE SCALE GENOMIC DNA]</scope>
</reference>
<protein>
    <recommendedName>
        <fullName evidence="4">PABS domain-containing protein</fullName>
    </recommendedName>
</protein>
<name>A0A1F8DIT1_9BACT</name>
<evidence type="ECO:0000313" key="2">
    <source>
        <dbReference type="EMBL" id="OGM88296.1"/>
    </source>
</evidence>
<organism evidence="2 3">
    <name type="scientific">Candidatus Woesebacteria bacterium RIFOXYD1_FULL_43_18</name>
    <dbReference type="NCBI Taxonomy" id="1802551"/>
    <lineage>
        <taxon>Bacteria</taxon>
        <taxon>Candidatus Woeseibacteriota</taxon>
    </lineage>
</organism>
<comment type="caution">
    <text evidence="2">The sequence shown here is derived from an EMBL/GenBank/DDBJ whole genome shotgun (WGS) entry which is preliminary data.</text>
</comment>
<dbReference type="EMBL" id="MGIL01000013">
    <property type="protein sequence ID" value="OGM88296.1"/>
    <property type="molecule type" value="Genomic_DNA"/>
</dbReference>
<proteinExistence type="predicted"/>
<evidence type="ECO:0000313" key="3">
    <source>
        <dbReference type="Proteomes" id="UP000177596"/>
    </source>
</evidence>
<dbReference type="PANTHER" id="PTHR43317:SF1">
    <property type="entry name" value="THERMOSPERMINE SYNTHASE ACAULIS5"/>
    <property type="match status" value="1"/>
</dbReference>
<dbReference type="PANTHER" id="PTHR43317">
    <property type="entry name" value="THERMOSPERMINE SYNTHASE ACAULIS5"/>
    <property type="match status" value="1"/>
</dbReference>
<evidence type="ECO:0000256" key="1">
    <source>
        <dbReference type="ARBA" id="ARBA00023115"/>
    </source>
</evidence>
<dbReference type="Proteomes" id="UP000177596">
    <property type="component" value="Unassembled WGS sequence"/>
</dbReference>